<name>A0A547PUF3_9RHOB</name>
<dbReference type="Proteomes" id="UP000318590">
    <property type="component" value="Unassembled WGS sequence"/>
</dbReference>
<dbReference type="RefSeq" id="WP_142835228.1">
    <property type="nucleotide sequence ID" value="NZ_VFSV01000023.1"/>
</dbReference>
<protein>
    <submittedName>
        <fullName evidence="1">Uncharacterized protein</fullName>
    </submittedName>
</protein>
<organism evidence="1 2">
    <name type="scientific">Palleronia caenipelagi</name>
    <dbReference type="NCBI Taxonomy" id="2489174"/>
    <lineage>
        <taxon>Bacteria</taxon>
        <taxon>Pseudomonadati</taxon>
        <taxon>Pseudomonadota</taxon>
        <taxon>Alphaproteobacteria</taxon>
        <taxon>Rhodobacterales</taxon>
        <taxon>Roseobacteraceae</taxon>
        <taxon>Palleronia</taxon>
    </lineage>
</organism>
<comment type="caution">
    <text evidence="1">The sequence shown here is derived from an EMBL/GenBank/DDBJ whole genome shotgun (WGS) entry which is preliminary data.</text>
</comment>
<dbReference type="AlphaFoldDB" id="A0A547PUF3"/>
<keyword evidence="2" id="KW-1185">Reference proteome</keyword>
<evidence type="ECO:0000313" key="2">
    <source>
        <dbReference type="Proteomes" id="UP000318590"/>
    </source>
</evidence>
<dbReference type="OrthoDB" id="7783046at2"/>
<evidence type="ECO:0000313" key="1">
    <source>
        <dbReference type="EMBL" id="TRD17757.1"/>
    </source>
</evidence>
<gene>
    <name evidence="1" type="ORF">FEV53_12840</name>
</gene>
<dbReference type="EMBL" id="VFSV01000023">
    <property type="protein sequence ID" value="TRD17757.1"/>
    <property type="molecule type" value="Genomic_DNA"/>
</dbReference>
<accession>A0A547PUF3</accession>
<sequence>MSYDENALLSHLANEYQIEKSDYIEYGACRLYRGLATSKDEREVWIYVPRPEVHAVSKARKALVSKFRVYRDRVSADSDPSLPEPFDFYSEKETKSAAALVTTRHEAVQIPPGLSVDEYPHMQGAMLRLLRSITMLETADLVQPPVGEKAVQIVRFGGNVQFLLDKIFFDAPEAVAPSLLFQPAFIAPEFTNLTHDQIIAQSNGPSGPPHVYALGKFFIYATSGPGALLRIFTKSVPDALEAEPEAAMSDMQLWTNIANAHPETDGTPLDSARAAGMSGELVDLTMRAVAHLPEKRPPNVPLFYEGFRSTVGQIQENENGGVDTGGGDRNTWTKTLVAAGVMATLVAGAGWLMLEQQQREREIAEARTEMIALCRPIEARLNSLEDTPFTEHPAWQEAVDEIDAALAIVEDNSRISDTEGHCRAARDHIFKVETETIAAQRRALQVELDFAHATGAAPALNLAEAEQLAVAETPQDDLVGFEVILRTETEALIAQHSTELEGRASALLNYVADLRGLWSVPAANDATLTAGDALISALEKAPGAARLRAVHLATDALAESAAGTISADISERVGALVAVAETLAAGLGETEDLIALREAIATAAEPLQALPSLVATQERYTSVVALEAKAEALRASTEAALAELSSLRALIDEIATSAEAEGYGADLALSEMLDQAAQLPKLAPALPEWQDIAGRIEDSAGVLSAEWSEGRAACARFLQVFGELEAEVANQPEEDTLRAAESIAQAITKGAQAGRDGFEQCIEAMQMVQVVAVAAPARKLLRNLEDARKKAIAFGVDDRVPQFQDLELAYATLITREEPVDQNSLSRLELDVQAVSDGYSAAADALANATAQFERLSVEEDEERSRAARMDLTSLSVWSEGLSAYPMPADNDPFQGNPQLLARITAMRDLIARFEQGEFVPCDLRGHEMIGIVASDRDVSNFMASPLARVASAGYVQAAGQRLAGHHCLSLSPVTIADLQAWATKLRATEQENRRQIEAAQVGPDGVAVNTSHYLASRYVEFLRRDTGQVVCVAPAELTLQALASASGRRLLGSVSEITGSRCDDTRAGRGRLAVIDPTNPGADPSCWPENERAPGAGFRVAMGDICKGE</sequence>
<reference evidence="1 2" key="1">
    <citation type="submission" date="2019-06" db="EMBL/GenBank/DDBJ databases">
        <title>Paenimaribius caenipelagi gen. nov., sp. nov., isolated from a tidal flat.</title>
        <authorList>
            <person name="Yoon J.-H."/>
        </authorList>
    </citation>
    <scope>NUCLEOTIDE SEQUENCE [LARGE SCALE GENOMIC DNA]</scope>
    <source>
        <strain evidence="1 2">JBTF-M29</strain>
    </source>
</reference>
<proteinExistence type="predicted"/>